<evidence type="ECO:0000256" key="2">
    <source>
        <dbReference type="ARBA" id="ARBA00022898"/>
    </source>
</evidence>
<accession>A0ABP6Q3L4</accession>
<comment type="function">
    <text evidence="4">Catalyzes the interconversion of L-alanine and D-alanine. May also act on other amino acids.</text>
</comment>
<sequence>MTIPTRAQVELAAIRHNVGVVRGAAGGAEAMAMVKADGYGHGAVRVARAALEGGASWLGVAFLAEALTLRAAGIDAPIMVAVCPSGDDYGTGVVQGVDFGVGATWLLREIVAAAEATGRTARIQLAADTGMTRGGATVEQWPDLVEAALKAEAAGAVEIVGLWSHFACADEPDHPSVRRQIRVFKEAVELAERAGVRPQVRHLSNSAAALHLPEARWDLVRPGIATYGLNPAPALPDGGLRPAMTVTSKVALVKRAAAGEGVSYGHLYTTSRETNVALIPAGYADGVPRNGTNVLELLAGGKRRTVAGRVCMDQFVIDLGDDSLAEGEEVVLFGPGDRGEPTAQEWAERTGTISYEIVTRLGGRVPRVYSE</sequence>
<comment type="similarity">
    <text evidence="4">Belongs to the alanine racemase family.</text>
</comment>
<comment type="pathway">
    <text evidence="4">Amino-acid biosynthesis; D-alanine biosynthesis; D-alanine from L-alanine: step 1/1.</text>
</comment>
<dbReference type="InterPro" id="IPR011079">
    <property type="entry name" value="Ala_racemase_C"/>
</dbReference>
<keyword evidence="3 4" id="KW-0413">Isomerase</keyword>
<evidence type="ECO:0000256" key="1">
    <source>
        <dbReference type="ARBA" id="ARBA00001933"/>
    </source>
</evidence>
<dbReference type="Gene3D" id="3.20.20.10">
    <property type="entry name" value="Alanine racemase"/>
    <property type="match status" value="1"/>
</dbReference>
<dbReference type="Proteomes" id="UP001501237">
    <property type="component" value="Unassembled WGS sequence"/>
</dbReference>
<evidence type="ECO:0000313" key="6">
    <source>
        <dbReference type="EMBL" id="GAA3202040.1"/>
    </source>
</evidence>
<dbReference type="NCBIfam" id="TIGR00492">
    <property type="entry name" value="alr"/>
    <property type="match status" value="1"/>
</dbReference>
<comment type="caution">
    <text evidence="6">The sequence shown here is derived from an EMBL/GenBank/DDBJ whole genome shotgun (WGS) entry which is preliminary data.</text>
</comment>
<evidence type="ECO:0000313" key="7">
    <source>
        <dbReference type="Proteomes" id="UP001501237"/>
    </source>
</evidence>
<dbReference type="PRINTS" id="PR00992">
    <property type="entry name" value="ALARACEMASE"/>
</dbReference>
<dbReference type="SUPFAM" id="SSF51419">
    <property type="entry name" value="PLP-binding barrel"/>
    <property type="match status" value="1"/>
</dbReference>
<evidence type="ECO:0000256" key="3">
    <source>
        <dbReference type="ARBA" id="ARBA00023235"/>
    </source>
</evidence>
<comment type="catalytic activity">
    <reaction evidence="4">
        <text>L-alanine = D-alanine</text>
        <dbReference type="Rhea" id="RHEA:20249"/>
        <dbReference type="ChEBI" id="CHEBI:57416"/>
        <dbReference type="ChEBI" id="CHEBI:57972"/>
        <dbReference type="EC" id="5.1.1.1"/>
    </reaction>
</comment>
<proteinExistence type="inferred from homology"/>
<dbReference type="SMART" id="SM01005">
    <property type="entry name" value="Ala_racemase_C"/>
    <property type="match status" value="1"/>
</dbReference>
<dbReference type="InterPro" id="IPR000821">
    <property type="entry name" value="Ala_racemase"/>
</dbReference>
<feature type="active site" description="Proton acceptor; specific for D-alanine" evidence="4">
    <location>
        <position position="35"/>
    </location>
</feature>
<dbReference type="HAMAP" id="MF_01201">
    <property type="entry name" value="Ala_racemase"/>
    <property type="match status" value="1"/>
</dbReference>
<dbReference type="PANTHER" id="PTHR30511">
    <property type="entry name" value="ALANINE RACEMASE"/>
    <property type="match status" value="1"/>
</dbReference>
<dbReference type="EMBL" id="BAAAUV010000003">
    <property type="protein sequence ID" value="GAA3202040.1"/>
    <property type="molecule type" value="Genomic_DNA"/>
</dbReference>
<reference evidence="7" key="1">
    <citation type="journal article" date="2019" name="Int. J. Syst. Evol. Microbiol.">
        <title>The Global Catalogue of Microorganisms (GCM) 10K type strain sequencing project: providing services to taxonomists for standard genome sequencing and annotation.</title>
        <authorList>
            <consortium name="The Broad Institute Genomics Platform"/>
            <consortium name="The Broad Institute Genome Sequencing Center for Infectious Disease"/>
            <person name="Wu L."/>
            <person name="Ma J."/>
        </authorList>
    </citation>
    <scope>NUCLEOTIDE SEQUENCE [LARGE SCALE GENOMIC DNA]</scope>
    <source>
        <strain evidence="7">JCM 9377</strain>
    </source>
</reference>
<keyword evidence="7" id="KW-1185">Reference proteome</keyword>
<dbReference type="InterPro" id="IPR029066">
    <property type="entry name" value="PLP-binding_barrel"/>
</dbReference>
<dbReference type="Pfam" id="PF00842">
    <property type="entry name" value="Ala_racemase_C"/>
    <property type="match status" value="1"/>
</dbReference>
<evidence type="ECO:0000256" key="4">
    <source>
        <dbReference type="HAMAP-Rule" id="MF_01201"/>
    </source>
</evidence>
<keyword evidence="2 4" id="KW-0663">Pyridoxal phosphate</keyword>
<gene>
    <name evidence="6" type="primary">alr_1</name>
    <name evidence="6" type="ORF">GCM10010468_15520</name>
</gene>
<dbReference type="Pfam" id="PF01168">
    <property type="entry name" value="Ala_racemase_N"/>
    <property type="match status" value="1"/>
</dbReference>
<feature type="domain" description="Alanine racemase C-terminal" evidence="5">
    <location>
        <begin position="243"/>
        <end position="370"/>
    </location>
</feature>
<dbReference type="Gene3D" id="2.40.37.10">
    <property type="entry name" value="Lyase, Ornithine Decarboxylase, Chain A, domain 1"/>
    <property type="match status" value="1"/>
</dbReference>
<comment type="cofactor">
    <cofactor evidence="1 4">
        <name>pyridoxal 5'-phosphate</name>
        <dbReference type="ChEBI" id="CHEBI:597326"/>
    </cofactor>
</comment>
<feature type="binding site" evidence="4">
    <location>
        <position position="312"/>
    </location>
    <ligand>
        <name>substrate</name>
    </ligand>
</feature>
<dbReference type="EC" id="5.1.1.1" evidence="4"/>
<dbReference type="InterPro" id="IPR001608">
    <property type="entry name" value="Ala_racemase_N"/>
</dbReference>
<dbReference type="RefSeq" id="WP_344823890.1">
    <property type="nucleotide sequence ID" value="NZ_BAAAUV010000003.1"/>
</dbReference>
<feature type="active site" description="Proton acceptor; specific for L-alanine" evidence="4">
    <location>
        <position position="264"/>
    </location>
</feature>
<dbReference type="SUPFAM" id="SSF50621">
    <property type="entry name" value="Alanine racemase C-terminal domain-like"/>
    <property type="match status" value="1"/>
</dbReference>
<feature type="binding site" evidence="4">
    <location>
        <position position="133"/>
    </location>
    <ligand>
        <name>substrate</name>
    </ligand>
</feature>
<feature type="modified residue" description="N6-(pyridoxal phosphate)lysine" evidence="4">
    <location>
        <position position="35"/>
    </location>
</feature>
<dbReference type="CDD" id="cd00430">
    <property type="entry name" value="PLPDE_III_AR"/>
    <property type="match status" value="1"/>
</dbReference>
<name>A0ABP6Q3L4_9ACTN</name>
<evidence type="ECO:0000259" key="5">
    <source>
        <dbReference type="SMART" id="SM01005"/>
    </source>
</evidence>
<protein>
    <recommendedName>
        <fullName evidence="4">Alanine racemase</fullName>
        <ecNumber evidence="4">5.1.1.1</ecNumber>
    </recommendedName>
</protein>
<organism evidence="6 7">
    <name type="scientific">Actinocorallia longicatena</name>
    <dbReference type="NCBI Taxonomy" id="111803"/>
    <lineage>
        <taxon>Bacteria</taxon>
        <taxon>Bacillati</taxon>
        <taxon>Actinomycetota</taxon>
        <taxon>Actinomycetes</taxon>
        <taxon>Streptosporangiales</taxon>
        <taxon>Thermomonosporaceae</taxon>
        <taxon>Actinocorallia</taxon>
    </lineage>
</organism>
<dbReference type="InterPro" id="IPR009006">
    <property type="entry name" value="Ala_racemase/Decarboxylase_C"/>
</dbReference>
<dbReference type="PANTHER" id="PTHR30511:SF0">
    <property type="entry name" value="ALANINE RACEMASE, CATABOLIC-RELATED"/>
    <property type="match status" value="1"/>
</dbReference>